<sequence>MSKSFVSVPIRIEGKYLQSSEQAESPMADFSQLPWYSNDKNQDVNFNHPFSSKTCLRRAFQTPNTMLEKGVHLHFIVPHYLGRKVPKSLALANSGHMPAAPNRWIISRKTSENASTSKQWYLESDYIYPEEYSPESDATTIPYPNGKPYRYMGKCSPLVTNGTLPTESDKNLYFKGQNNGKPLTILGYGDVNFSSYYPNCNSVFGFHDPDGNLDASTTYSVIGWHGNNEDDLLYQTITAWLTSTAEQKDATLSEEALAQKLKNTFGLELEGSDSAAISQAIPSVFYGEFIADAKQNSPEVSKVKVAVGQTGTEALSSLIGYQLSQKINKDQEQAKSIIEDQLESVLMFSQLDDNNIDVGAKFNEARHSKGFRPSNGVHKWTIQTKATDSLPTDSDSRVLPSLPQGIGRYLHDLNDVQLKFHNATQEIATLQKQLYADWNKYMQARYPANIGLDDFPDADHIQYFITNYSIGPIQQKMQATGDLSYDQSHSWKPTTNSKNPIDLAHQVIAKWQALDTFIQNENTARTTAKEPLLILNRIEGPRFWEAKSPTVLLSGLPEEQAAPNNLISLSDAVLNGSISVSLPNILQALKGMNTQKLSTQIWTPFLLDWQFSLNPAQLKQGKGMDSESLLNSFNLEESGPDFKTSNQIAYTDTPAVFSGTVVLSTHTKNTQETAIKGFFKNLISKEKLSFAKNKATPPENNTLEDFFNASKWSDASVCFEKNDFIVEGANTDTPPNVYYVLWQAYQTLQGQQFLSQTLDGFYEACRQLDKVAQLPIREPIGFTSDQNFTEQVKETVGRQRGVAPEIAFEFNPIPCGLVDLERLNLIDNFGQSVAVNVAGHIPFSDTLTVNEDNATPYLKPRLAQPAQLNFNWMKASTSWDSVETPTNDDTATSPICGWLMNNYLDNNIAIYDAAGHALGYIDDKASWNAVPWNTGASNINADIQNTHLYNVAQKIMASAEFMGNFMQATQNAQHNIAPQNAQQHSLKSRLVGKPIAVVRAAVGLQLKGLPAIDQSWPALMQDLDNCNQKSGWGYGQRYKDNWTSVQFPCRLGEHRQLNDGLIGYWTESPEGLLSNTFIAPQTTNTDGAHIEAYTKGGFQDQPLVLNAEPLMMTMLMDPHGLIHATTGILPTKALSIPEKHYLPALQKLKVWFASKPLIQAQGQDKTIQLNLPNIPDMQWQWWDPYNGTSRIEKYVTNTQAPSEIKEGWILLENNLNH</sequence>
<gene>
    <name evidence="1" type="ORF">I8J31_02040</name>
</gene>
<evidence type="ECO:0000313" key="2">
    <source>
        <dbReference type="Proteomes" id="UP000628710"/>
    </source>
</evidence>
<dbReference type="Proteomes" id="UP000628710">
    <property type="component" value="Unassembled WGS sequence"/>
</dbReference>
<accession>A0A934JSW2</accession>
<comment type="caution">
    <text evidence="1">The sequence shown here is derived from an EMBL/GenBank/DDBJ whole genome shotgun (WGS) entry which is preliminary data.</text>
</comment>
<organism evidence="1 2">
    <name type="scientific">Marinomonas transparens</name>
    <dbReference type="NCBI Taxonomy" id="2795388"/>
    <lineage>
        <taxon>Bacteria</taxon>
        <taxon>Pseudomonadati</taxon>
        <taxon>Pseudomonadota</taxon>
        <taxon>Gammaproteobacteria</taxon>
        <taxon>Oceanospirillales</taxon>
        <taxon>Oceanospirillaceae</taxon>
        <taxon>Marinomonas</taxon>
    </lineage>
</organism>
<dbReference type="AlphaFoldDB" id="A0A934JSW2"/>
<dbReference type="EMBL" id="JAEMNX010000001">
    <property type="protein sequence ID" value="MBJ7536457.1"/>
    <property type="molecule type" value="Genomic_DNA"/>
</dbReference>
<name>A0A934JSW2_9GAMM</name>
<dbReference type="RefSeq" id="WP_199466517.1">
    <property type="nucleotide sequence ID" value="NZ_JAEMNX010000001.1"/>
</dbReference>
<reference evidence="1" key="1">
    <citation type="submission" date="2020-12" db="EMBL/GenBank/DDBJ databases">
        <title>Marinomonas arctica sp. nov., a psychrotolerant bacterium isolated from the Arctic.</title>
        <authorList>
            <person name="Zhang Y."/>
        </authorList>
    </citation>
    <scope>NUCLEOTIDE SEQUENCE</scope>
    <source>
        <strain evidence="1">C1424</strain>
    </source>
</reference>
<keyword evidence="2" id="KW-1185">Reference proteome</keyword>
<evidence type="ECO:0000313" key="1">
    <source>
        <dbReference type="EMBL" id="MBJ7536457.1"/>
    </source>
</evidence>
<protein>
    <submittedName>
        <fullName evidence="1">Uncharacterized protein</fullName>
    </submittedName>
</protein>
<proteinExistence type="predicted"/>